<dbReference type="PROSITE" id="PS50157">
    <property type="entry name" value="ZINC_FINGER_C2H2_2"/>
    <property type="match status" value="3"/>
</dbReference>
<dbReference type="Proteomes" id="UP000324585">
    <property type="component" value="Unassembled WGS sequence"/>
</dbReference>
<evidence type="ECO:0000256" key="8">
    <source>
        <dbReference type="SAM" id="MobiDB-lite"/>
    </source>
</evidence>
<name>A0A5J4YYR1_PORPP</name>
<keyword evidence="4 7" id="KW-0863">Zinc-finger</keyword>
<evidence type="ECO:0000313" key="11">
    <source>
        <dbReference type="Proteomes" id="UP000324585"/>
    </source>
</evidence>
<evidence type="ECO:0000256" key="2">
    <source>
        <dbReference type="ARBA" id="ARBA00022723"/>
    </source>
</evidence>
<evidence type="ECO:0000256" key="5">
    <source>
        <dbReference type="ARBA" id="ARBA00022833"/>
    </source>
</evidence>
<dbReference type="SMART" id="SM00355">
    <property type="entry name" value="ZnF_C2H2"/>
    <property type="match status" value="3"/>
</dbReference>
<evidence type="ECO:0000256" key="3">
    <source>
        <dbReference type="ARBA" id="ARBA00022737"/>
    </source>
</evidence>
<dbReference type="InterPro" id="IPR013087">
    <property type="entry name" value="Znf_C2H2_type"/>
</dbReference>
<accession>A0A5J4YYR1</accession>
<evidence type="ECO:0000259" key="9">
    <source>
        <dbReference type="PROSITE" id="PS50157"/>
    </source>
</evidence>
<evidence type="ECO:0000313" key="10">
    <source>
        <dbReference type="EMBL" id="KAA8496022.1"/>
    </source>
</evidence>
<protein>
    <submittedName>
        <fullName evidence="10">Gastrula zinc finger protein XlCGF9.1</fullName>
    </submittedName>
</protein>
<dbReference type="GO" id="GO:0008270">
    <property type="term" value="F:zinc ion binding"/>
    <property type="evidence" value="ECO:0007669"/>
    <property type="project" value="UniProtKB-KW"/>
</dbReference>
<sequence length="623" mass="69041">MERIPADMNPLAGLHPECRAQVAYVLDRLRAREVAQEWLLADVGLNVLPHGVKQGQLDSAIGVMYSLLKKDKNLFAGLDAFGTASRKSSAAQSCATVGSSSGSGSGSDWSQQLQPREGAHGLHDENLVQGFIANQAAFGTAEVTPSAINALLREYWTTLEQEPDFETLILPYQQVGDLMFAILYDNSHSDFYQGDVTVRHARRLRRTVIMLDSHDLFEMFVMARGPAGEPLLTFHSVTCTGIYTGFTLALKQDRTTFMPSVQDIGQITIMQDSDRCQFCILRGTSCSCSLRIDASSVRLRQRWNPHQAERTWSDWARGFSSVRNMLSRAVVKVYLGNNLIAEDAVATVINTRMFDDPRLNRAKAEFLDCVRFLQAEQLVLPLSGIQSQPPQVRPPLQNLSFDSHGQLPRVPNDIPGTITDKTKFESKQDRRVVGTDRNDIPARMSYLSSDANDIRAKLTPGDHIEKGPSHVRHAARESGGRSPSRSIARDNAGTNNQPAKRGRADSADRSLTDGASGSEKRQATVKSGDDDGGKRVFLCDVCGSSFARNHDLLRHKRSLHFNLRPFQCAHCSMSFQQRVHMTAHIAAIHEKKKNASCPVCSRAFGTKSNMKKHVRNVHDCSLE</sequence>
<keyword evidence="11" id="KW-1185">Reference proteome</keyword>
<keyword evidence="6" id="KW-0539">Nucleus</keyword>
<reference evidence="11" key="1">
    <citation type="journal article" date="2019" name="Nat. Commun.">
        <title>Expansion of phycobilisome linker gene families in mesophilic red algae.</title>
        <authorList>
            <person name="Lee J."/>
            <person name="Kim D."/>
            <person name="Bhattacharya D."/>
            <person name="Yoon H.S."/>
        </authorList>
    </citation>
    <scope>NUCLEOTIDE SEQUENCE [LARGE SCALE GENOMIC DNA]</scope>
    <source>
        <strain evidence="11">CCMP 1328</strain>
    </source>
</reference>
<feature type="region of interest" description="Disordered" evidence="8">
    <location>
        <begin position="94"/>
        <end position="113"/>
    </location>
</feature>
<keyword evidence="3" id="KW-0677">Repeat</keyword>
<dbReference type="PANTHER" id="PTHR16515:SF49">
    <property type="entry name" value="GASTRULA ZINC FINGER PROTEIN XLCGF49.1-LIKE-RELATED"/>
    <property type="match status" value="1"/>
</dbReference>
<feature type="compositionally biased region" description="Basic and acidic residues" evidence="8">
    <location>
        <begin position="518"/>
        <end position="530"/>
    </location>
</feature>
<evidence type="ECO:0000256" key="4">
    <source>
        <dbReference type="ARBA" id="ARBA00022771"/>
    </source>
</evidence>
<dbReference type="PROSITE" id="PS00028">
    <property type="entry name" value="ZINC_FINGER_C2H2_1"/>
    <property type="match status" value="3"/>
</dbReference>
<feature type="domain" description="C2H2-type" evidence="9">
    <location>
        <begin position="595"/>
        <end position="618"/>
    </location>
</feature>
<feature type="compositionally biased region" description="Basic and acidic residues" evidence="8">
    <location>
        <begin position="458"/>
        <end position="479"/>
    </location>
</feature>
<dbReference type="Gene3D" id="3.30.160.60">
    <property type="entry name" value="Classic Zinc Finger"/>
    <property type="match status" value="3"/>
</dbReference>
<dbReference type="AlphaFoldDB" id="A0A5J4YYR1"/>
<dbReference type="Pfam" id="PF00096">
    <property type="entry name" value="zf-C2H2"/>
    <property type="match status" value="2"/>
</dbReference>
<feature type="region of interest" description="Disordered" evidence="8">
    <location>
        <begin position="405"/>
        <end position="438"/>
    </location>
</feature>
<feature type="region of interest" description="Disordered" evidence="8">
    <location>
        <begin position="458"/>
        <end position="530"/>
    </location>
</feature>
<feature type="compositionally biased region" description="Basic and acidic residues" evidence="8">
    <location>
        <begin position="420"/>
        <end position="438"/>
    </location>
</feature>
<dbReference type="EMBL" id="VRMN01000003">
    <property type="protein sequence ID" value="KAA8496022.1"/>
    <property type="molecule type" value="Genomic_DNA"/>
</dbReference>
<comment type="subcellular location">
    <subcellularLocation>
        <location evidence="1">Nucleus</location>
    </subcellularLocation>
</comment>
<dbReference type="InterPro" id="IPR036236">
    <property type="entry name" value="Znf_C2H2_sf"/>
</dbReference>
<keyword evidence="5" id="KW-0862">Zinc</keyword>
<dbReference type="InterPro" id="IPR050331">
    <property type="entry name" value="Zinc_finger"/>
</dbReference>
<keyword evidence="2" id="KW-0479">Metal-binding</keyword>
<proteinExistence type="predicted"/>
<dbReference type="PANTHER" id="PTHR16515">
    <property type="entry name" value="PR DOMAIN ZINC FINGER PROTEIN"/>
    <property type="match status" value="1"/>
</dbReference>
<dbReference type="GO" id="GO:0005634">
    <property type="term" value="C:nucleus"/>
    <property type="evidence" value="ECO:0007669"/>
    <property type="project" value="UniProtKB-SubCell"/>
</dbReference>
<organism evidence="10 11">
    <name type="scientific">Porphyridium purpureum</name>
    <name type="common">Red alga</name>
    <name type="synonym">Porphyridium cruentum</name>
    <dbReference type="NCBI Taxonomy" id="35688"/>
    <lineage>
        <taxon>Eukaryota</taxon>
        <taxon>Rhodophyta</taxon>
        <taxon>Bangiophyceae</taxon>
        <taxon>Porphyridiales</taxon>
        <taxon>Porphyridiaceae</taxon>
        <taxon>Porphyridium</taxon>
    </lineage>
</organism>
<comment type="caution">
    <text evidence="10">The sequence shown here is derived from an EMBL/GenBank/DDBJ whole genome shotgun (WGS) entry which is preliminary data.</text>
</comment>
<feature type="domain" description="C2H2-type" evidence="9">
    <location>
        <begin position="566"/>
        <end position="594"/>
    </location>
</feature>
<feature type="domain" description="C2H2-type" evidence="9">
    <location>
        <begin position="537"/>
        <end position="565"/>
    </location>
</feature>
<dbReference type="GO" id="GO:0010468">
    <property type="term" value="P:regulation of gene expression"/>
    <property type="evidence" value="ECO:0007669"/>
    <property type="project" value="TreeGrafter"/>
</dbReference>
<evidence type="ECO:0000256" key="1">
    <source>
        <dbReference type="ARBA" id="ARBA00004123"/>
    </source>
</evidence>
<dbReference type="SUPFAM" id="SSF57667">
    <property type="entry name" value="beta-beta-alpha zinc fingers"/>
    <property type="match status" value="2"/>
</dbReference>
<dbReference type="OrthoDB" id="5693at2759"/>
<feature type="compositionally biased region" description="Basic and acidic residues" evidence="8">
    <location>
        <begin position="502"/>
        <end position="511"/>
    </location>
</feature>
<evidence type="ECO:0000256" key="6">
    <source>
        <dbReference type="ARBA" id="ARBA00023242"/>
    </source>
</evidence>
<gene>
    <name evidence="10" type="ORF">FVE85_2177</name>
</gene>
<evidence type="ECO:0000256" key="7">
    <source>
        <dbReference type="PROSITE-ProRule" id="PRU00042"/>
    </source>
</evidence>